<dbReference type="HOGENOM" id="CLU_2563182_0_0_1"/>
<evidence type="ECO:0000313" key="1">
    <source>
        <dbReference type="EMBL" id="CCA25475.1"/>
    </source>
</evidence>
<dbReference type="AlphaFoldDB" id="F0WVN1"/>
<dbReference type="EMBL" id="FR824345">
    <property type="protein sequence ID" value="CCA25475.1"/>
    <property type="molecule type" value="Genomic_DNA"/>
</dbReference>
<proteinExistence type="predicted"/>
<name>F0WVN1_9STRA</name>
<organism evidence="1">
    <name type="scientific">Albugo laibachii Nc14</name>
    <dbReference type="NCBI Taxonomy" id="890382"/>
    <lineage>
        <taxon>Eukaryota</taxon>
        <taxon>Sar</taxon>
        <taxon>Stramenopiles</taxon>
        <taxon>Oomycota</taxon>
        <taxon>Peronosporomycetes</taxon>
        <taxon>Albuginales</taxon>
        <taxon>Albuginaceae</taxon>
        <taxon>Albugo</taxon>
    </lineage>
</organism>
<reference evidence="1" key="1">
    <citation type="journal article" date="2011" name="PLoS Biol.">
        <title>Gene gain and loss during evolution of obligate parasitism in the white rust pathogen of Arabidopsis thaliana.</title>
        <authorList>
            <person name="Kemen E."/>
            <person name="Gardiner A."/>
            <person name="Schultz-Larsen T."/>
            <person name="Kemen A.C."/>
            <person name="Balmuth A.L."/>
            <person name="Robert-Seilaniantz A."/>
            <person name="Bailey K."/>
            <person name="Holub E."/>
            <person name="Studholme D.J."/>
            <person name="Maclean D."/>
            <person name="Jones J.D."/>
        </authorList>
    </citation>
    <scope>NUCLEOTIDE SEQUENCE</scope>
</reference>
<sequence>MWVDKVDAMLEQVDGVGVEDIDKRAEQLYNIFLPICYIVEEVYPFQNDSVCYPINLGSRAVLVAAIKEANTTPCQRKHSMLA</sequence>
<protein>
    <submittedName>
        <fullName evidence="1">AlNc14C300G10368 protein</fullName>
    </submittedName>
</protein>
<reference evidence="1" key="2">
    <citation type="submission" date="2011-02" db="EMBL/GenBank/DDBJ databases">
        <authorList>
            <person name="MacLean D."/>
        </authorList>
    </citation>
    <scope>NUCLEOTIDE SEQUENCE</scope>
</reference>
<accession>F0WVN1</accession>
<gene>
    <name evidence="1" type="primary">AlNc14C300G10368</name>
    <name evidence="1" type="ORF">ALNC14_116190</name>
</gene>